<gene>
    <name evidence="4" type="ORF">F0562_030620</name>
</gene>
<feature type="domain" description="NmrA-like" evidence="3">
    <location>
        <begin position="3"/>
        <end position="298"/>
    </location>
</feature>
<dbReference type="EMBL" id="CM018040">
    <property type="protein sequence ID" value="KAA8535617.1"/>
    <property type="molecule type" value="Genomic_DNA"/>
</dbReference>
<dbReference type="Gene3D" id="3.90.25.10">
    <property type="entry name" value="UDP-galactose 4-epimerase, domain 1"/>
    <property type="match status" value="1"/>
</dbReference>
<dbReference type="InterPro" id="IPR050608">
    <property type="entry name" value="NmrA-type/Isoflavone_red_sf"/>
</dbReference>
<evidence type="ECO:0000256" key="1">
    <source>
        <dbReference type="ARBA" id="ARBA00022857"/>
    </source>
</evidence>
<sequence length="302" mass="33606">MAEKSKILIIGGTGHLGKFMVEASIKAGHPTFALVRKSTVSDPVKGKLIDSFNDSGVTVLYGDLHDHESLVKAIKQVDVVISTVKDDQKAEQVKIIAAIKEAGNIKRFFPSEFTLEIDPNQAFEPAKSMLGVLFTIRRAVEAEGIPYTYVSAKMFASYFFRGLLKTEPTAPPSDKVTILGDGNTTVIFNAERDVATYTIKAVDDPRTLNKILHLRLPKNIYTVNELVSLWEKKCGKTLERIYVPEEQILKDIQDAPFQTKVEVSIYHSVFVKGETNSEGVEASELYPDVTYTSIEEYINQIV</sequence>
<keyword evidence="5" id="KW-1185">Reference proteome</keyword>
<reference evidence="4 5" key="1">
    <citation type="submission" date="2019-09" db="EMBL/GenBank/DDBJ databases">
        <title>A chromosome-level genome assembly of the Chinese tupelo Nyssa sinensis.</title>
        <authorList>
            <person name="Yang X."/>
            <person name="Kang M."/>
            <person name="Yang Y."/>
            <person name="Xiong H."/>
            <person name="Wang M."/>
            <person name="Zhang Z."/>
            <person name="Wang Z."/>
            <person name="Wu H."/>
            <person name="Ma T."/>
            <person name="Liu J."/>
            <person name="Xi Z."/>
        </authorList>
    </citation>
    <scope>NUCLEOTIDE SEQUENCE [LARGE SCALE GENOMIC DNA]</scope>
    <source>
        <strain evidence="4">J267</strain>
        <tissue evidence="4">Leaf</tissue>
    </source>
</reference>
<dbReference type="AlphaFoldDB" id="A0A5J5B1E6"/>
<proteinExistence type="predicted"/>
<dbReference type="GO" id="GO:0016491">
    <property type="term" value="F:oxidoreductase activity"/>
    <property type="evidence" value="ECO:0007669"/>
    <property type="project" value="UniProtKB-KW"/>
</dbReference>
<dbReference type="CDD" id="cd05259">
    <property type="entry name" value="PCBER_SDR_a"/>
    <property type="match status" value="1"/>
</dbReference>
<dbReference type="OrthoDB" id="419598at2759"/>
<dbReference type="Proteomes" id="UP000325577">
    <property type="component" value="Linkage Group LG17"/>
</dbReference>
<dbReference type="PANTHER" id="PTHR43349">
    <property type="entry name" value="PINORESINOL REDUCTASE-RELATED"/>
    <property type="match status" value="1"/>
</dbReference>
<protein>
    <recommendedName>
        <fullName evidence="3">NmrA-like domain-containing protein</fullName>
    </recommendedName>
</protein>
<evidence type="ECO:0000259" key="3">
    <source>
        <dbReference type="Pfam" id="PF05368"/>
    </source>
</evidence>
<evidence type="ECO:0000313" key="5">
    <source>
        <dbReference type="Proteomes" id="UP000325577"/>
    </source>
</evidence>
<name>A0A5J5B1E6_9ASTE</name>
<keyword evidence="1" id="KW-0521">NADP</keyword>
<dbReference type="PANTHER" id="PTHR43349:SF93">
    <property type="entry name" value="ISOFLAVONE REDUCTASE HOMOLOG P3-RELATED"/>
    <property type="match status" value="1"/>
</dbReference>
<keyword evidence="2" id="KW-0560">Oxidoreductase</keyword>
<dbReference type="InterPro" id="IPR036291">
    <property type="entry name" value="NAD(P)-bd_dom_sf"/>
</dbReference>
<dbReference type="InterPro" id="IPR008030">
    <property type="entry name" value="NmrA-like"/>
</dbReference>
<evidence type="ECO:0000256" key="2">
    <source>
        <dbReference type="ARBA" id="ARBA00023002"/>
    </source>
</evidence>
<evidence type="ECO:0000313" key="4">
    <source>
        <dbReference type="EMBL" id="KAA8535617.1"/>
    </source>
</evidence>
<dbReference type="InterPro" id="IPR045312">
    <property type="entry name" value="PCBER-like"/>
</dbReference>
<dbReference type="Pfam" id="PF05368">
    <property type="entry name" value="NmrA"/>
    <property type="match status" value="1"/>
</dbReference>
<organism evidence="4 5">
    <name type="scientific">Nyssa sinensis</name>
    <dbReference type="NCBI Taxonomy" id="561372"/>
    <lineage>
        <taxon>Eukaryota</taxon>
        <taxon>Viridiplantae</taxon>
        <taxon>Streptophyta</taxon>
        <taxon>Embryophyta</taxon>
        <taxon>Tracheophyta</taxon>
        <taxon>Spermatophyta</taxon>
        <taxon>Magnoliopsida</taxon>
        <taxon>eudicotyledons</taxon>
        <taxon>Gunneridae</taxon>
        <taxon>Pentapetalae</taxon>
        <taxon>asterids</taxon>
        <taxon>Cornales</taxon>
        <taxon>Nyssaceae</taxon>
        <taxon>Nyssa</taxon>
    </lineage>
</organism>
<accession>A0A5J5B1E6</accession>
<dbReference type="SUPFAM" id="SSF51735">
    <property type="entry name" value="NAD(P)-binding Rossmann-fold domains"/>
    <property type="match status" value="1"/>
</dbReference>
<dbReference type="Gene3D" id="3.40.50.720">
    <property type="entry name" value="NAD(P)-binding Rossmann-like Domain"/>
    <property type="match status" value="1"/>
</dbReference>